<feature type="domain" description="GH10" evidence="13">
    <location>
        <begin position="199"/>
        <end position="538"/>
    </location>
</feature>
<comment type="catalytic activity">
    <reaction evidence="1 10">
        <text>Endohydrolysis of (1-&gt;4)-beta-D-xylosidic linkages in xylans.</text>
        <dbReference type="EC" id="3.2.1.8"/>
    </reaction>
</comment>
<evidence type="ECO:0000256" key="7">
    <source>
        <dbReference type="ARBA" id="ARBA00023277"/>
    </source>
</evidence>
<evidence type="ECO:0000256" key="3">
    <source>
        <dbReference type="ARBA" id="ARBA00022651"/>
    </source>
</evidence>
<dbReference type="Pfam" id="PF00331">
    <property type="entry name" value="Glyco_hydro_10"/>
    <property type="match status" value="1"/>
</dbReference>
<dbReference type="PROSITE" id="PS51760">
    <property type="entry name" value="GH10_2"/>
    <property type="match status" value="1"/>
</dbReference>
<dbReference type="SUPFAM" id="SSF51445">
    <property type="entry name" value="(Trans)glycosidases"/>
    <property type="match status" value="1"/>
</dbReference>
<gene>
    <name evidence="14" type="primary">xynA_2</name>
    <name evidence="14" type="ORF">Cch01nite_37370</name>
</gene>
<comment type="caution">
    <text evidence="14">The sequence shown here is derived from an EMBL/GenBank/DDBJ whole genome shotgun (WGS) entry which is preliminary data.</text>
</comment>
<evidence type="ECO:0000256" key="11">
    <source>
        <dbReference type="SAM" id="SignalP"/>
    </source>
</evidence>
<dbReference type="Pfam" id="PF02018">
    <property type="entry name" value="CBM_4_9"/>
    <property type="match status" value="1"/>
</dbReference>
<dbReference type="InterPro" id="IPR013098">
    <property type="entry name" value="Ig_I-set"/>
</dbReference>
<dbReference type="InterPro" id="IPR013783">
    <property type="entry name" value="Ig-like_fold"/>
</dbReference>
<dbReference type="InterPro" id="IPR010502">
    <property type="entry name" value="Carb-bd_dom_fam9"/>
</dbReference>
<evidence type="ECO:0000256" key="2">
    <source>
        <dbReference type="ARBA" id="ARBA00007495"/>
    </source>
</evidence>
<dbReference type="Pfam" id="PF06452">
    <property type="entry name" value="CBM9_1"/>
    <property type="match status" value="1"/>
</dbReference>
<dbReference type="EC" id="3.2.1.8" evidence="10"/>
<evidence type="ECO:0000256" key="6">
    <source>
        <dbReference type="ARBA" id="ARBA00022801"/>
    </source>
</evidence>
<dbReference type="SUPFAM" id="SSF49785">
    <property type="entry name" value="Galactose-binding domain-like"/>
    <property type="match status" value="1"/>
</dbReference>
<evidence type="ECO:0000256" key="1">
    <source>
        <dbReference type="ARBA" id="ARBA00000681"/>
    </source>
</evidence>
<keyword evidence="8 10" id="KW-0326">Glycosidase</keyword>
<dbReference type="PANTHER" id="PTHR31490">
    <property type="entry name" value="GLYCOSYL HYDROLASE"/>
    <property type="match status" value="1"/>
</dbReference>
<feature type="chain" id="PRO_5036954587" description="Beta-xylanase" evidence="11">
    <location>
        <begin position="33"/>
        <end position="967"/>
    </location>
</feature>
<dbReference type="EMBL" id="BONK01000015">
    <property type="protein sequence ID" value="GIG23013.1"/>
    <property type="molecule type" value="Genomic_DNA"/>
</dbReference>
<evidence type="ECO:0000256" key="9">
    <source>
        <dbReference type="ARBA" id="ARBA00023326"/>
    </source>
</evidence>
<evidence type="ECO:0000256" key="10">
    <source>
        <dbReference type="RuleBase" id="RU361174"/>
    </source>
</evidence>
<dbReference type="Proteomes" id="UP000632740">
    <property type="component" value="Unassembled WGS sequence"/>
</dbReference>
<evidence type="ECO:0000259" key="12">
    <source>
        <dbReference type="PROSITE" id="PS50835"/>
    </source>
</evidence>
<evidence type="ECO:0000256" key="5">
    <source>
        <dbReference type="ARBA" id="ARBA00022737"/>
    </source>
</evidence>
<dbReference type="Gene3D" id="3.20.20.80">
    <property type="entry name" value="Glycosidases"/>
    <property type="match status" value="1"/>
</dbReference>
<dbReference type="SMART" id="SM00409">
    <property type="entry name" value="IG"/>
    <property type="match status" value="1"/>
</dbReference>
<dbReference type="AlphaFoldDB" id="A0A919P4C5"/>
<keyword evidence="5" id="KW-0677">Repeat</keyword>
<dbReference type="InterPro" id="IPR036179">
    <property type="entry name" value="Ig-like_dom_sf"/>
</dbReference>
<dbReference type="GO" id="GO:0030246">
    <property type="term" value="F:carbohydrate binding"/>
    <property type="evidence" value="ECO:0007669"/>
    <property type="project" value="InterPro"/>
</dbReference>
<proteinExistence type="inferred from homology"/>
<feature type="domain" description="Ig-like" evidence="12">
    <location>
        <begin position="876"/>
        <end position="964"/>
    </location>
</feature>
<protein>
    <recommendedName>
        <fullName evidence="10">Beta-xylanase</fullName>
        <ecNumber evidence="10">3.2.1.8</ecNumber>
    </recommendedName>
</protein>
<dbReference type="PANTHER" id="PTHR31490:SF88">
    <property type="entry name" value="BETA-XYLANASE"/>
    <property type="match status" value="1"/>
</dbReference>
<keyword evidence="15" id="KW-1185">Reference proteome</keyword>
<dbReference type="Gene3D" id="2.60.120.260">
    <property type="entry name" value="Galactose-binding domain-like"/>
    <property type="match status" value="1"/>
</dbReference>
<dbReference type="SUPFAM" id="SSF48726">
    <property type="entry name" value="Immunoglobulin"/>
    <property type="match status" value="1"/>
</dbReference>
<dbReference type="GO" id="GO:0031176">
    <property type="term" value="F:endo-1,4-beta-xylanase activity"/>
    <property type="evidence" value="ECO:0007669"/>
    <property type="project" value="UniProtKB-EC"/>
</dbReference>
<name>A0A919P4C5_9CELL</name>
<dbReference type="RefSeq" id="WP_203758026.1">
    <property type="nucleotide sequence ID" value="NZ_BONK01000015.1"/>
</dbReference>
<organism evidence="14 15">
    <name type="scientific">Cellulomonas chitinilytica</name>
    <dbReference type="NCBI Taxonomy" id="398759"/>
    <lineage>
        <taxon>Bacteria</taxon>
        <taxon>Bacillati</taxon>
        <taxon>Actinomycetota</taxon>
        <taxon>Actinomycetes</taxon>
        <taxon>Micrococcales</taxon>
        <taxon>Cellulomonadaceae</taxon>
        <taxon>Cellulomonas</taxon>
    </lineage>
</organism>
<keyword evidence="6 10" id="KW-0378">Hydrolase</keyword>
<dbReference type="Gene3D" id="2.60.40.10">
    <property type="entry name" value="Immunoglobulins"/>
    <property type="match status" value="1"/>
</dbReference>
<dbReference type="GO" id="GO:0045493">
    <property type="term" value="P:xylan catabolic process"/>
    <property type="evidence" value="ECO:0007669"/>
    <property type="project" value="UniProtKB-KW"/>
</dbReference>
<dbReference type="SMART" id="SM00633">
    <property type="entry name" value="Glyco_10"/>
    <property type="match status" value="1"/>
</dbReference>
<evidence type="ECO:0000256" key="4">
    <source>
        <dbReference type="ARBA" id="ARBA00022729"/>
    </source>
</evidence>
<evidence type="ECO:0000259" key="13">
    <source>
        <dbReference type="PROSITE" id="PS51760"/>
    </source>
</evidence>
<dbReference type="SUPFAM" id="SSF49344">
    <property type="entry name" value="CBD9-like"/>
    <property type="match status" value="1"/>
</dbReference>
<keyword evidence="7 10" id="KW-0119">Carbohydrate metabolism</keyword>
<sequence length="967" mass="102619">MRHGTVRRSLVTIGTASAVVGALLLPAAPGTAAPDGCQYPPGGTVVDADFEDGFDGWAGNGASTAAVTGTDGHDSAHAVLVTGRTAQSDGLGYDVTCTFQPGTTYQFDGWVRFAPGQPTDGVSLTLATTTGGTTSYRSLGSLSDPGDTGWAELSARFTMPVADSALLYVETTWYEDGSGNTSDLLLDDLTVTALPPAQVQDVTPIKDTLDAPVGVAIDSRETVGPAAELLTRHFDQVTPENAMKPATWYAADHSFVARNAEADAVADFAQAHDLRLYGHNLLWHEQTPDWFFQDDDGHDLTDSPADQQVLTDRLRAHIDHVAAYLADRYGPFGSATNPVTAFDVTNEVVSDTPGTPGGMRDTRWFQVLGEGFVDLAFQLADEAFNDTYADPGTDRPVTLLINDYSTEDTGKQARLHDLVARLLARGVPVDGVGHQFHVNLSTPVDQVAAALDAFDDLPVVQAVTELDVPTGTPVTTARLLDQAYWYRDAFAVFRAHDLYSVSVWGLTDGRSWASDSGAPLLFDDDLQAKPAYHGVVGDDLPAQQPSAQVFAGAPPLDTAATQWRELPVRPLGDAAAFQLRWSPDHLTAYVRVDDTTKDRADGLAFTVGDETYTFGRKRGRGDLDGVRAEQRGGWTAVVSLPLDGVAEGDTLEFDVRATDGSATTGWASPGGLGTLELVEPLSVLDVPRAAKVPTVDGTTDTVWADAPVVRTDQDLFGSDGGATAEVRTLWRGDTLYVLADVTDPAVDVSADQPWEQDSLEIFVDTGNAKAGPYREGDAQLRVSATNEQSFGEGDEAAQRARLTSATRRTDHGYVVEAAVGLLGTGGADAFQGLDVLVNDAADGGRWAAHAWADPVNDAWQSTSRWGVAHLVAPSAPHVTTHPASVTVSAGAPVTLTAAATGSPAPTVQWQRRTGPWPWCGWTDVRGATSTSLTLTPGAHDDGDRYRAVFRNASGTATTHEAVLRVTR</sequence>
<accession>A0A919P4C5</accession>
<dbReference type="Gene3D" id="2.60.40.1190">
    <property type="match status" value="1"/>
</dbReference>
<feature type="signal peptide" evidence="11">
    <location>
        <begin position="1"/>
        <end position="32"/>
    </location>
</feature>
<reference evidence="14" key="1">
    <citation type="submission" date="2021-01" db="EMBL/GenBank/DDBJ databases">
        <title>Whole genome shotgun sequence of Cellulomonas chitinilytica NBRC 110799.</title>
        <authorList>
            <person name="Komaki H."/>
            <person name="Tamura T."/>
        </authorList>
    </citation>
    <scope>NUCLEOTIDE SEQUENCE</scope>
    <source>
        <strain evidence="14">NBRC 110799</strain>
    </source>
</reference>
<dbReference type="InterPro" id="IPR003599">
    <property type="entry name" value="Ig_sub"/>
</dbReference>
<dbReference type="InterPro" id="IPR007110">
    <property type="entry name" value="Ig-like_dom"/>
</dbReference>
<dbReference type="PRINTS" id="PR00134">
    <property type="entry name" value="GLHYDRLASE10"/>
</dbReference>
<keyword evidence="4 11" id="KW-0732">Signal</keyword>
<comment type="similarity">
    <text evidence="2 10">Belongs to the glycosyl hydrolase 10 (cellulase F) family.</text>
</comment>
<keyword evidence="3" id="KW-0858">Xylan degradation</keyword>
<dbReference type="InterPro" id="IPR008979">
    <property type="entry name" value="Galactose-bd-like_sf"/>
</dbReference>
<dbReference type="InterPro" id="IPR017853">
    <property type="entry name" value="GH"/>
</dbReference>
<dbReference type="PROSITE" id="PS50835">
    <property type="entry name" value="IG_LIKE"/>
    <property type="match status" value="1"/>
</dbReference>
<dbReference type="InterPro" id="IPR044846">
    <property type="entry name" value="GH10"/>
</dbReference>
<dbReference type="InterPro" id="IPR003305">
    <property type="entry name" value="CenC_carb-bd"/>
</dbReference>
<dbReference type="InterPro" id="IPR001000">
    <property type="entry name" value="GH10_dom"/>
</dbReference>
<evidence type="ECO:0000313" key="14">
    <source>
        <dbReference type="EMBL" id="GIG23013.1"/>
    </source>
</evidence>
<keyword evidence="9 10" id="KW-0624">Polysaccharide degradation</keyword>
<dbReference type="Pfam" id="PF07679">
    <property type="entry name" value="I-set"/>
    <property type="match status" value="1"/>
</dbReference>
<evidence type="ECO:0000256" key="8">
    <source>
        <dbReference type="ARBA" id="ARBA00023295"/>
    </source>
</evidence>
<evidence type="ECO:0000313" key="15">
    <source>
        <dbReference type="Proteomes" id="UP000632740"/>
    </source>
</evidence>